<dbReference type="InterPro" id="IPR007343">
    <property type="entry name" value="Uncharacterised_pept_Zn_put"/>
</dbReference>
<dbReference type="EMBL" id="CP022383">
    <property type="protein sequence ID" value="ATA80650.1"/>
    <property type="molecule type" value="Genomic_DNA"/>
</dbReference>
<dbReference type="RefSeq" id="WP_095902319.1">
    <property type="nucleotide sequence ID" value="NZ_CAJPRX010000009.1"/>
</dbReference>
<dbReference type="AlphaFoldDB" id="A0A2A3N2I7"/>
<evidence type="ECO:0000313" key="5">
    <source>
        <dbReference type="EMBL" id="ATA80650.1"/>
    </source>
</evidence>
<dbReference type="GO" id="GO:0016020">
    <property type="term" value="C:membrane"/>
    <property type="evidence" value="ECO:0007669"/>
    <property type="project" value="UniProtKB-SubCell"/>
</dbReference>
<keyword evidence="3" id="KW-1133">Transmembrane helix</keyword>
<dbReference type="GO" id="GO:0006508">
    <property type="term" value="P:proteolysis"/>
    <property type="evidence" value="ECO:0007669"/>
    <property type="project" value="UniProtKB-KW"/>
</dbReference>
<keyword evidence="5" id="KW-0645">Protease</keyword>
<proteinExistence type="predicted"/>
<evidence type="ECO:0000256" key="3">
    <source>
        <dbReference type="ARBA" id="ARBA00022989"/>
    </source>
</evidence>
<dbReference type="PANTHER" id="PTHR30168:SF0">
    <property type="entry name" value="INNER MEMBRANE PROTEIN"/>
    <property type="match status" value="1"/>
</dbReference>
<sequence>MKWEGRRQSSNVDDRRGMRGKGGLIAGGGIVGIIVVLLQLFGGETGQQVASVVNQVAGGNQTQQAVERVELTAEQKKIGEFTATVLADTEDVWEKVFSQNGLGTYKKPTLVLFTENVSTGCGNATAAVGPFYCPADQKLYMDMDFFEELKSRFGAKGGDFAIAYVMAHEVGHHIQTLLGISQQVRQKQQGLSKAAANKWSVAQELQADFYAGVWAHHNQKYLDTDDIDEALSAANAVGDDAIQKRMQGHVVPDSFTHGTSEQRKYWFTKGYNTGDIRQGNIQTIYEQTSNR</sequence>
<accession>A0A2A3N2I7</accession>
<evidence type="ECO:0000256" key="1">
    <source>
        <dbReference type="ARBA" id="ARBA00004167"/>
    </source>
</evidence>
<keyword evidence="5" id="KW-0378">Hydrolase</keyword>
<organism evidence="5 6">
    <name type="scientific">Capnocytophaga sputigena</name>
    <dbReference type="NCBI Taxonomy" id="1019"/>
    <lineage>
        <taxon>Bacteria</taxon>
        <taxon>Pseudomonadati</taxon>
        <taxon>Bacteroidota</taxon>
        <taxon>Flavobacteriia</taxon>
        <taxon>Flavobacteriales</taxon>
        <taxon>Flavobacteriaceae</taxon>
        <taxon>Capnocytophaga</taxon>
    </lineage>
</organism>
<evidence type="ECO:0000256" key="4">
    <source>
        <dbReference type="ARBA" id="ARBA00023136"/>
    </source>
</evidence>
<evidence type="ECO:0000256" key="2">
    <source>
        <dbReference type="ARBA" id="ARBA00022692"/>
    </source>
</evidence>
<reference evidence="6" key="1">
    <citation type="submission" date="2017-06" db="EMBL/GenBank/DDBJ databases">
        <title>Capnocytophaga spp. assemblies.</title>
        <authorList>
            <person name="Gulvik C.A."/>
        </authorList>
    </citation>
    <scope>NUCLEOTIDE SEQUENCE [LARGE SCALE GENOMIC DNA]</scope>
    <source>
        <strain evidence="6">H4486</strain>
    </source>
</reference>
<gene>
    <name evidence="5" type="ORF">CGC59_13650</name>
</gene>
<protein>
    <submittedName>
        <fullName evidence="5">Metalloprotease</fullName>
    </submittedName>
</protein>
<comment type="subcellular location">
    <subcellularLocation>
        <location evidence="1">Membrane</location>
        <topology evidence="1">Single-pass membrane protein</topology>
    </subcellularLocation>
</comment>
<name>A0A2A3N2I7_CAPSP</name>
<evidence type="ECO:0000313" key="6">
    <source>
        <dbReference type="Proteomes" id="UP000217334"/>
    </source>
</evidence>
<keyword evidence="2" id="KW-0812">Transmembrane</keyword>
<keyword evidence="4" id="KW-0472">Membrane</keyword>
<keyword evidence="5" id="KW-0482">Metalloprotease</keyword>
<dbReference type="GO" id="GO:0008237">
    <property type="term" value="F:metallopeptidase activity"/>
    <property type="evidence" value="ECO:0007669"/>
    <property type="project" value="UniProtKB-KW"/>
</dbReference>
<dbReference type="PANTHER" id="PTHR30168">
    <property type="entry name" value="PUTATIVE MEMBRANE PROTEIN YPFJ"/>
    <property type="match status" value="1"/>
</dbReference>
<dbReference type="Proteomes" id="UP000217334">
    <property type="component" value="Chromosome"/>
</dbReference>
<dbReference type="Pfam" id="PF04228">
    <property type="entry name" value="Zn_peptidase"/>
    <property type="match status" value="1"/>
</dbReference>